<dbReference type="EMBL" id="VFWZ01000002">
    <property type="protein sequence ID" value="TPN86976.1"/>
    <property type="molecule type" value="Genomic_DNA"/>
</dbReference>
<evidence type="ECO:0000259" key="1">
    <source>
        <dbReference type="PROSITE" id="PS50206"/>
    </source>
</evidence>
<gene>
    <name evidence="2" type="ORF">FHK87_05120</name>
</gene>
<dbReference type="SUPFAM" id="SSF52821">
    <property type="entry name" value="Rhodanese/Cell cycle control phosphatase"/>
    <property type="match status" value="1"/>
</dbReference>
<organism evidence="2 3">
    <name type="scientific">Aquimarina algicola</name>
    <dbReference type="NCBI Taxonomy" id="2589995"/>
    <lineage>
        <taxon>Bacteria</taxon>
        <taxon>Pseudomonadati</taxon>
        <taxon>Bacteroidota</taxon>
        <taxon>Flavobacteriia</taxon>
        <taxon>Flavobacteriales</taxon>
        <taxon>Flavobacteriaceae</taxon>
        <taxon>Aquimarina</taxon>
    </lineage>
</organism>
<evidence type="ECO:0000313" key="3">
    <source>
        <dbReference type="Proteomes" id="UP000315540"/>
    </source>
</evidence>
<name>A0A504J7Y1_9FLAO</name>
<dbReference type="InterPro" id="IPR036873">
    <property type="entry name" value="Rhodanese-like_dom_sf"/>
</dbReference>
<dbReference type="RefSeq" id="WP_140590841.1">
    <property type="nucleotide sequence ID" value="NZ_VFWZ01000002.1"/>
</dbReference>
<dbReference type="OrthoDB" id="9807812at2"/>
<evidence type="ECO:0000313" key="2">
    <source>
        <dbReference type="EMBL" id="TPN86976.1"/>
    </source>
</evidence>
<proteinExistence type="predicted"/>
<keyword evidence="3" id="KW-1185">Reference proteome</keyword>
<sequence length="199" mass="23406">MNEYVFILLLLMSCGQIIGQEKLQKEYPKSLASYGDFKDLVNEVEDYRAQRLINLDEFVKMSKEKNVVILDTRSNFRYSRKHIKGAIHLDFSDFTQEDLWKLIPDTNTKILIYCNNNFEGDQIDFTSKITNPKKKRKKKKRNAKTQTLSNKKPIMLALNIPTFINLYGYGYKNIYELDELVNVNDERIEFEGTTVKIKL</sequence>
<protein>
    <submittedName>
        <fullName evidence="2">Rhodanese-like domain-containing protein</fullName>
    </submittedName>
</protein>
<dbReference type="Proteomes" id="UP000315540">
    <property type="component" value="Unassembled WGS sequence"/>
</dbReference>
<dbReference type="Pfam" id="PF00581">
    <property type="entry name" value="Rhodanese"/>
    <property type="match status" value="1"/>
</dbReference>
<comment type="caution">
    <text evidence="2">The sequence shown here is derived from an EMBL/GenBank/DDBJ whole genome shotgun (WGS) entry which is preliminary data.</text>
</comment>
<dbReference type="AlphaFoldDB" id="A0A504J7Y1"/>
<dbReference type="InterPro" id="IPR001763">
    <property type="entry name" value="Rhodanese-like_dom"/>
</dbReference>
<accession>A0A504J7Y1</accession>
<dbReference type="PROSITE" id="PS50206">
    <property type="entry name" value="RHODANESE_3"/>
    <property type="match status" value="1"/>
</dbReference>
<reference evidence="2 3" key="1">
    <citation type="submission" date="2019-06" db="EMBL/GenBank/DDBJ databases">
        <authorList>
            <person name="Meng X."/>
        </authorList>
    </citation>
    <scope>NUCLEOTIDE SEQUENCE [LARGE SCALE GENOMIC DNA]</scope>
    <source>
        <strain evidence="2 3">M625</strain>
    </source>
</reference>
<dbReference type="CDD" id="cd00158">
    <property type="entry name" value="RHOD"/>
    <property type="match status" value="1"/>
</dbReference>
<feature type="domain" description="Rhodanese" evidence="1">
    <location>
        <begin position="63"/>
        <end position="115"/>
    </location>
</feature>
<dbReference type="Gene3D" id="3.40.250.10">
    <property type="entry name" value="Rhodanese-like domain"/>
    <property type="match status" value="1"/>
</dbReference>